<dbReference type="AlphaFoldDB" id="A0A917YGX4"/>
<reference evidence="1 2" key="1">
    <citation type="journal article" date="2014" name="Int. J. Syst. Evol. Microbiol.">
        <title>Complete genome sequence of Corynebacterium casei LMG S-19264T (=DSM 44701T), isolated from a smear-ripened cheese.</title>
        <authorList>
            <consortium name="US DOE Joint Genome Institute (JGI-PGF)"/>
            <person name="Walter F."/>
            <person name="Albersmeier A."/>
            <person name="Kalinowski J."/>
            <person name="Ruckert C."/>
        </authorList>
    </citation>
    <scope>NUCLEOTIDE SEQUENCE [LARGE SCALE GENOMIC DNA]</scope>
    <source>
        <strain evidence="1 2">CGMCC 4.7111</strain>
    </source>
</reference>
<comment type="caution">
    <text evidence="1">The sequence shown here is derived from an EMBL/GenBank/DDBJ whole genome shotgun (WGS) entry which is preliminary data.</text>
</comment>
<protein>
    <recommendedName>
        <fullName evidence="3">Metal-independent alpha-mannosidase</fullName>
    </recommendedName>
</protein>
<organism evidence="1 2">
    <name type="scientific">Streptomyces albiflavescens</name>
    <dbReference type="NCBI Taxonomy" id="1623582"/>
    <lineage>
        <taxon>Bacteria</taxon>
        <taxon>Bacillati</taxon>
        <taxon>Actinomycetota</taxon>
        <taxon>Actinomycetes</taxon>
        <taxon>Kitasatosporales</taxon>
        <taxon>Streptomycetaceae</taxon>
        <taxon>Streptomyces</taxon>
    </lineage>
</organism>
<dbReference type="InterPro" id="IPR008313">
    <property type="entry name" value="GH125"/>
</dbReference>
<dbReference type="PANTHER" id="PTHR31047">
    <property type="entry name" value="MEIOTICALLY UP-REGULATED GENE 157 PROTEIN"/>
    <property type="match status" value="1"/>
</dbReference>
<dbReference type="RefSeq" id="WP_189192633.1">
    <property type="nucleotide sequence ID" value="NZ_BMMM01000035.1"/>
</dbReference>
<evidence type="ECO:0000313" key="1">
    <source>
        <dbReference type="EMBL" id="GGN96347.1"/>
    </source>
</evidence>
<proteinExistence type="predicted"/>
<dbReference type="PANTHER" id="PTHR31047:SF0">
    <property type="entry name" value="MEIOTICALLY UP-REGULATED GENE 157 PROTEIN"/>
    <property type="match status" value="1"/>
</dbReference>
<dbReference type="Proteomes" id="UP000600365">
    <property type="component" value="Unassembled WGS sequence"/>
</dbReference>
<name>A0A917YGX4_9ACTN</name>
<dbReference type="GO" id="GO:0005975">
    <property type="term" value="P:carbohydrate metabolic process"/>
    <property type="evidence" value="ECO:0007669"/>
    <property type="project" value="InterPro"/>
</dbReference>
<accession>A0A917YGX4</accession>
<sequence length="629" mass="67561">MNAQTRTTAAGALSAGLPKPLDLGNGLVVGSFGGDGSWLSLGAPHPVHGFVEMLAAPPFDEEQRGDPAAARRYREQLTEERFAFLHLDLPDEQVPERRADLDSEGRPVWRRTGRGWSCSATAWALPHQAALVQRYVIEATPDVRAVLRFGGRLDRSALAEITEVNPPAPLAVDSDVEVSPGELTVSAPVLATSARVAVHATAGRWMPDADGAAQWAITAGDGKPLEITVTVSLAPPPWPGDHLRTTAAAPRINQTDAPGTLEHIAAGAVRYVLGCTALDVGEGERTILTDHRLLPLSWTRDAYYQALLLLCAAPDDHGVTDVVAAHLRWLWGRGRTPGAPWMRSHLPDGRPKDLAVQADQQLYPLLELADYRRVTGQWPTGPGNGGTDAAQQWGELIAEVWQGLPRDGHDGLLAGAENPADDPSELPFTLSTQILYWHTASQLAPFSAELGLDTLRLAQTAQDLPGAITRAFTCEGPFGPQWAYETDGSGRHRLYHDANDLPTALAPAWGFCAPDDKQWTATMRFAFSPHNAGHVAGHYGGLGSAHTPGTWTLGDAQELAVARTMTDTARARAVLQRIGQVAGADGLLPETYHADSGQWLARHWFAWPAAVFGILHFGITGGGHNGWRI</sequence>
<dbReference type="InterPro" id="IPR008928">
    <property type="entry name" value="6-hairpin_glycosidase_sf"/>
</dbReference>
<dbReference type="InterPro" id="IPR012341">
    <property type="entry name" value="6hp_glycosidase-like_sf"/>
</dbReference>
<dbReference type="SUPFAM" id="SSF48208">
    <property type="entry name" value="Six-hairpin glycosidases"/>
    <property type="match status" value="1"/>
</dbReference>
<evidence type="ECO:0008006" key="3">
    <source>
        <dbReference type="Google" id="ProtNLM"/>
    </source>
</evidence>
<keyword evidence="2" id="KW-1185">Reference proteome</keyword>
<evidence type="ECO:0000313" key="2">
    <source>
        <dbReference type="Proteomes" id="UP000600365"/>
    </source>
</evidence>
<dbReference type="SMART" id="SM01149">
    <property type="entry name" value="DUF1237"/>
    <property type="match status" value="1"/>
</dbReference>
<dbReference type="Pfam" id="PF06824">
    <property type="entry name" value="Glyco_hydro_125"/>
    <property type="match status" value="1"/>
</dbReference>
<dbReference type="Gene3D" id="1.50.10.10">
    <property type="match status" value="1"/>
</dbReference>
<gene>
    <name evidence="1" type="ORF">GCM10011579_097720</name>
</gene>
<dbReference type="EMBL" id="BMMM01000035">
    <property type="protein sequence ID" value="GGN96347.1"/>
    <property type="molecule type" value="Genomic_DNA"/>
</dbReference>